<dbReference type="PROSITE" id="PS51421">
    <property type="entry name" value="RAS"/>
    <property type="match status" value="1"/>
</dbReference>
<name>A0AAJ0FYF0_9HYPO</name>
<dbReference type="PROSITE" id="PS51419">
    <property type="entry name" value="RAB"/>
    <property type="match status" value="1"/>
</dbReference>
<dbReference type="AlphaFoldDB" id="A0AAJ0FYF0"/>
<dbReference type="Pfam" id="PF00071">
    <property type="entry name" value="Ras"/>
    <property type="match status" value="2"/>
</dbReference>
<proteinExistence type="inferred from homology"/>
<comment type="similarity">
    <text evidence="2">Belongs to the small GTPase superfamily. Rab family.</text>
</comment>
<evidence type="ECO:0000256" key="4">
    <source>
        <dbReference type="ARBA" id="ARBA00023134"/>
    </source>
</evidence>
<dbReference type="InterPro" id="IPR027417">
    <property type="entry name" value="P-loop_NTPase"/>
</dbReference>
<dbReference type="NCBIfam" id="TIGR00231">
    <property type="entry name" value="small_GTP"/>
    <property type="match status" value="1"/>
</dbReference>
<dbReference type="GO" id="GO:0005886">
    <property type="term" value="C:plasma membrane"/>
    <property type="evidence" value="ECO:0007669"/>
    <property type="project" value="UniProtKB-SubCell"/>
</dbReference>
<dbReference type="SUPFAM" id="SSF52540">
    <property type="entry name" value="P-loop containing nucleoside triphosphate hydrolases"/>
    <property type="match status" value="1"/>
</dbReference>
<dbReference type="GO" id="GO:0003924">
    <property type="term" value="F:GTPase activity"/>
    <property type="evidence" value="ECO:0007669"/>
    <property type="project" value="InterPro"/>
</dbReference>
<dbReference type="PANTHER" id="PTHR47980">
    <property type="entry name" value="LD44762P"/>
    <property type="match status" value="1"/>
</dbReference>
<gene>
    <name evidence="6" type="primary">SEC4_1</name>
    <name evidence="6" type="ORF">QQS21_001305</name>
</gene>
<dbReference type="EMBL" id="JASWJB010000013">
    <property type="protein sequence ID" value="KAK2612688.1"/>
    <property type="molecule type" value="Genomic_DNA"/>
</dbReference>
<dbReference type="Proteomes" id="UP001251528">
    <property type="component" value="Unassembled WGS sequence"/>
</dbReference>
<keyword evidence="7" id="KW-1185">Reference proteome</keyword>
<dbReference type="InterPro" id="IPR005225">
    <property type="entry name" value="Small_GTP-bd"/>
</dbReference>
<dbReference type="Gene3D" id="3.40.50.300">
    <property type="entry name" value="P-loop containing nucleotide triphosphate hydrolases"/>
    <property type="match status" value="2"/>
</dbReference>
<evidence type="ECO:0000256" key="5">
    <source>
        <dbReference type="ARBA" id="ARBA00023288"/>
    </source>
</evidence>
<accession>A0AAJ0FYF0</accession>
<organism evidence="6 7">
    <name type="scientific">Conoideocrella luteorostrata</name>
    <dbReference type="NCBI Taxonomy" id="1105319"/>
    <lineage>
        <taxon>Eukaryota</taxon>
        <taxon>Fungi</taxon>
        <taxon>Dikarya</taxon>
        <taxon>Ascomycota</taxon>
        <taxon>Pezizomycotina</taxon>
        <taxon>Sordariomycetes</taxon>
        <taxon>Hypocreomycetidae</taxon>
        <taxon>Hypocreales</taxon>
        <taxon>Clavicipitaceae</taxon>
        <taxon>Conoideocrella</taxon>
    </lineage>
</organism>
<keyword evidence="3" id="KW-0547">Nucleotide-binding</keyword>
<dbReference type="PRINTS" id="PR00449">
    <property type="entry name" value="RASTRNSFRMNG"/>
</dbReference>
<protein>
    <submittedName>
        <fullName evidence="6">GTP-binding protein</fullName>
    </submittedName>
</protein>
<comment type="caution">
    <text evidence="6">The sequence shown here is derived from an EMBL/GenBank/DDBJ whole genome shotgun (WGS) entry which is preliminary data.</text>
</comment>
<comment type="subcellular location">
    <subcellularLocation>
        <location evidence="1">Cell membrane</location>
        <topology evidence="1">Lipid-anchor</topology>
        <orientation evidence="1">Cytoplasmic side</orientation>
    </subcellularLocation>
</comment>
<dbReference type="FunFam" id="3.40.50.300:FF:001447">
    <property type="entry name" value="Ras-related protein Rab-1B"/>
    <property type="match status" value="1"/>
</dbReference>
<keyword evidence="4" id="KW-0342">GTP-binding</keyword>
<dbReference type="SMART" id="SM00173">
    <property type="entry name" value="RAS"/>
    <property type="match status" value="1"/>
</dbReference>
<dbReference type="SMART" id="SM00174">
    <property type="entry name" value="RHO"/>
    <property type="match status" value="1"/>
</dbReference>
<evidence type="ECO:0000256" key="3">
    <source>
        <dbReference type="ARBA" id="ARBA00022741"/>
    </source>
</evidence>
<dbReference type="InterPro" id="IPR050305">
    <property type="entry name" value="Small_GTPase_Rab"/>
</dbReference>
<sequence>MPSNQMDCYMFKIIVVGNSGVGKTCYLSRFINDDFTPSFIPTVGIDFMIRNISIDGKIVRLNVWDVAGQEKFKTITDAYYQGAVGAFLVYDITDERSFNGNKCDLEESRTVSREQGQALADTLGISFLEVSAKSDIKIDEAFNSLAINIKKHMDNRSRVAS</sequence>
<keyword evidence="5" id="KW-0449">Lipoprotein</keyword>
<evidence type="ECO:0000313" key="6">
    <source>
        <dbReference type="EMBL" id="KAK2612688.1"/>
    </source>
</evidence>
<evidence type="ECO:0000256" key="2">
    <source>
        <dbReference type="ARBA" id="ARBA00006270"/>
    </source>
</evidence>
<dbReference type="GO" id="GO:0005525">
    <property type="term" value="F:GTP binding"/>
    <property type="evidence" value="ECO:0007669"/>
    <property type="project" value="UniProtKB-KW"/>
</dbReference>
<evidence type="ECO:0000256" key="1">
    <source>
        <dbReference type="ARBA" id="ARBA00004342"/>
    </source>
</evidence>
<reference evidence="6" key="1">
    <citation type="submission" date="2023-06" db="EMBL/GenBank/DDBJ databases">
        <title>Conoideocrella luteorostrata (Hypocreales: Clavicipitaceae), a potential biocontrol fungus for elongate hemlock scale in United States Christmas tree production areas.</title>
        <authorList>
            <person name="Barrett H."/>
            <person name="Lovett B."/>
            <person name="Macias A.M."/>
            <person name="Stajich J.E."/>
            <person name="Kasson M.T."/>
        </authorList>
    </citation>
    <scope>NUCLEOTIDE SEQUENCE</scope>
    <source>
        <strain evidence="6">ARSEF 14590</strain>
    </source>
</reference>
<dbReference type="InterPro" id="IPR001806">
    <property type="entry name" value="Small_GTPase"/>
</dbReference>
<evidence type="ECO:0000313" key="7">
    <source>
        <dbReference type="Proteomes" id="UP001251528"/>
    </source>
</evidence>
<dbReference type="SMART" id="SM00175">
    <property type="entry name" value="RAB"/>
    <property type="match status" value="1"/>
</dbReference>